<organism evidence="3">
    <name type="scientific">bioreactor metagenome</name>
    <dbReference type="NCBI Taxonomy" id="1076179"/>
    <lineage>
        <taxon>unclassified sequences</taxon>
        <taxon>metagenomes</taxon>
        <taxon>ecological metagenomes</taxon>
    </lineage>
</organism>
<dbReference type="PROSITE" id="PS52050">
    <property type="entry name" value="WYL"/>
    <property type="match status" value="1"/>
</dbReference>
<evidence type="ECO:0000259" key="2">
    <source>
        <dbReference type="Pfam" id="PF25583"/>
    </source>
</evidence>
<dbReference type="InterPro" id="IPR026881">
    <property type="entry name" value="WYL_dom"/>
</dbReference>
<comment type="caution">
    <text evidence="3">The sequence shown here is derived from an EMBL/GenBank/DDBJ whole genome shotgun (WGS) entry which is preliminary data.</text>
</comment>
<dbReference type="PANTHER" id="PTHR34580">
    <property type="match status" value="1"/>
</dbReference>
<dbReference type="Pfam" id="PF13280">
    <property type="entry name" value="WYL"/>
    <property type="match status" value="1"/>
</dbReference>
<dbReference type="InterPro" id="IPR051534">
    <property type="entry name" value="CBASS_pafABC_assoc_protein"/>
</dbReference>
<proteinExistence type="predicted"/>
<dbReference type="EMBL" id="VSSQ01024108">
    <property type="protein sequence ID" value="MPM71427.1"/>
    <property type="molecule type" value="Genomic_DNA"/>
</dbReference>
<dbReference type="InterPro" id="IPR057727">
    <property type="entry name" value="WCX_dom"/>
</dbReference>
<name>A0A645C2I0_9ZZZZ</name>
<feature type="domain" description="WCX" evidence="2">
    <location>
        <begin position="170"/>
        <end position="242"/>
    </location>
</feature>
<dbReference type="Pfam" id="PF25583">
    <property type="entry name" value="WCX"/>
    <property type="match status" value="1"/>
</dbReference>
<accession>A0A645C2I0</accession>
<reference evidence="3" key="1">
    <citation type="submission" date="2019-08" db="EMBL/GenBank/DDBJ databases">
        <authorList>
            <person name="Kucharzyk K."/>
            <person name="Murdoch R.W."/>
            <person name="Higgins S."/>
            <person name="Loffler F."/>
        </authorList>
    </citation>
    <scope>NUCLEOTIDE SEQUENCE</scope>
</reference>
<dbReference type="PANTHER" id="PTHR34580:SF1">
    <property type="entry name" value="PROTEIN PAFC"/>
    <property type="match status" value="1"/>
</dbReference>
<sequence>MTPGRQGGIALLDNYTMSKALLNDDEKSDLLTALTALNQTPFKVNESALHKLASLFGHQNTDWIEISFSSWNDSAEEESIFKLLKTAIINQKIITFLYASAQGENLRRSVEPLKLFFKGGFWYLYGFCRFRQDFRFFKLKRLKDLKLSNENFQRIIPVNLNMQEKSSSPQIKLILRLEQTLAYRVYDEFTEIEKQPDGYFHVTLMMPDNNWLYSYLLSFGAECEVLAPAKVRQRLQQIIRQLSEKYQ</sequence>
<dbReference type="AlphaFoldDB" id="A0A645C2I0"/>
<gene>
    <name evidence="3" type="ORF">SDC9_118392</name>
</gene>
<evidence type="ECO:0000259" key="1">
    <source>
        <dbReference type="Pfam" id="PF13280"/>
    </source>
</evidence>
<feature type="domain" description="WYL" evidence="1">
    <location>
        <begin position="80"/>
        <end position="146"/>
    </location>
</feature>
<evidence type="ECO:0000313" key="3">
    <source>
        <dbReference type="EMBL" id="MPM71427.1"/>
    </source>
</evidence>
<protein>
    <submittedName>
        <fullName evidence="3">Uncharacterized protein</fullName>
    </submittedName>
</protein>